<dbReference type="GO" id="GO:0007034">
    <property type="term" value="P:vacuolar transport"/>
    <property type="evidence" value="ECO:0007669"/>
    <property type="project" value="InterPro"/>
</dbReference>
<sequence>MGNKISLEDELINLRITSKQMQRSAKKSEKNEKANIEKLKQAIKKGNSEGAKIYGQSAIREKNQALNCQRMASRVDAVSSRIETAIRMGEVSKTMKGVTKGMEKGLQAMNVEELSKIMDKFETQFEDLDVKAEYMEGTMNATTATITPAEQVDELIHMVADQNNLALGDEFTELVPSKKVPQPQAEEKEADSLEARLASLRG</sequence>
<dbReference type="EMBL" id="HBHI01026791">
    <property type="protein sequence ID" value="CAD9695313.1"/>
    <property type="molecule type" value="Transcribed_RNA"/>
</dbReference>
<organism evidence="2">
    <name type="scientific">Eucampia antarctica</name>
    <dbReference type="NCBI Taxonomy" id="49252"/>
    <lineage>
        <taxon>Eukaryota</taxon>
        <taxon>Sar</taxon>
        <taxon>Stramenopiles</taxon>
        <taxon>Ochrophyta</taxon>
        <taxon>Bacillariophyta</taxon>
        <taxon>Mediophyceae</taxon>
        <taxon>Biddulphiophycidae</taxon>
        <taxon>Hemiaulales</taxon>
        <taxon>Hemiaulaceae</taxon>
        <taxon>Eucampia</taxon>
    </lineage>
</organism>
<dbReference type="Pfam" id="PF03357">
    <property type="entry name" value="Snf7"/>
    <property type="match status" value="1"/>
</dbReference>
<dbReference type="PANTHER" id="PTHR10476">
    <property type="entry name" value="CHARGED MULTIVESICULAR BODY PROTEIN"/>
    <property type="match status" value="1"/>
</dbReference>
<gene>
    <name evidence="2" type="ORF">EANT1437_LOCUS13690</name>
</gene>
<name>A0A7S2SCB7_9STRA</name>
<dbReference type="InterPro" id="IPR005024">
    <property type="entry name" value="Snf7_fam"/>
</dbReference>
<feature type="region of interest" description="Disordered" evidence="1">
    <location>
        <begin position="175"/>
        <end position="202"/>
    </location>
</feature>
<proteinExistence type="predicted"/>
<reference evidence="2" key="1">
    <citation type="submission" date="2021-01" db="EMBL/GenBank/DDBJ databases">
        <authorList>
            <person name="Corre E."/>
            <person name="Pelletier E."/>
            <person name="Niang G."/>
            <person name="Scheremetjew M."/>
            <person name="Finn R."/>
            <person name="Kale V."/>
            <person name="Holt S."/>
            <person name="Cochrane G."/>
            <person name="Meng A."/>
            <person name="Brown T."/>
            <person name="Cohen L."/>
        </authorList>
    </citation>
    <scope>NUCLEOTIDE SEQUENCE</scope>
    <source>
        <strain evidence="2">CCMP1452</strain>
    </source>
</reference>
<accession>A0A7S2SCB7</accession>
<evidence type="ECO:0000256" key="1">
    <source>
        <dbReference type="SAM" id="MobiDB-lite"/>
    </source>
</evidence>
<protein>
    <submittedName>
        <fullName evidence="2">Uncharacterized protein</fullName>
    </submittedName>
</protein>
<feature type="compositionally biased region" description="Basic and acidic residues" evidence="1">
    <location>
        <begin position="185"/>
        <end position="194"/>
    </location>
</feature>
<dbReference type="AlphaFoldDB" id="A0A7S2SCB7"/>
<evidence type="ECO:0000313" key="2">
    <source>
        <dbReference type="EMBL" id="CAD9695313.1"/>
    </source>
</evidence>
<dbReference type="Gene3D" id="6.10.140.1230">
    <property type="match status" value="1"/>
</dbReference>